<evidence type="ECO:0000313" key="5">
    <source>
        <dbReference type="Proteomes" id="UP000241808"/>
    </source>
</evidence>
<keyword evidence="2" id="KW-0046">Antibiotic resistance</keyword>
<dbReference type="InterPro" id="IPR016181">
    <property type="entry name" value="Acyl_CoA_acyltransferase"/>
</dbReference>
<keyword evidence="4" id="KW-0808">Transferase</keyword>
<name>A0A2T4YXN3_9HYPH</name>
<organism evidence="4 5">
    <name type="scientific">Phreatobacter oligotrophus</name>
    <dbReference type="NCBI Taxonomy" id="1122261"/>
    <lineage>
        <taxon>Bacteria</taxon>
        <taxon>Pseudomonadati</taxon>
        <taxon>Pseudomonadota</taxon>
        <taxon>Alphaproteobacteria</taxon>
        <taxon>Hyphomicrobiales</taxon>
        <taxon>Phreatobacteraceae</taxon>
        <taxon>Phreatobacter</taxon>
    </lineage>
</organism>
<evidence type="ECO:0000256" key="1">
    <source>
        <dbReference type="ARBA" id="ARBA00004924"/>
    </source>
</evidence>
<dbReference type="SMART" id="SM01006">
    <property type="entry name" value="AlcB"/>
    <property type="match status" value="1"/>
</dbReference>
<dbReference type="GO" id="GO:0046677">
    <property type="term" value="P:response to antibiotic"/>
    <property type="evidence" value="ECO:0007669"/>
    <property type="project" value="UniProtKB-KW"/>
</dbReference>
<proteinExistence type="predicted"/>
<evidence type="ECO:0000256" key="2">
    <source>
        <dbReference type="ARBA" id="ARBA00023251"/>
    </source>
</evidence>
<dbReference type="GO" id="GO:0019290">
    <property type="term" value="P:siderophore biosynthetic process"/>
    <property type="evidence" value="ECO:0007669"/>
    <property type="project" value="InterPro"/>
</dbReference>
<dbReference type="PROSITE" id="PS51186">
    <property type="entry name" value="GNAT"/>
    <property type="match status" value="1"/>
</dbReference>
<dbReference type="Gene3D" id="3.40.630.30">
    <property type="match status" value="1"/>
</dbReference>
<gene>
    <name evidence="4" type="ORF">C8P69_11138</name>
</gene>
<dbReference type="EMBL" id="PZZL01000011">
    <property type="protein sequence ID" value="PTM51110.1"/>
    <property type="molecule type" value="Genomic_DNA"/>
</dbReference>
<evidence type="ECO:0000259" key="3">
    <source>
        <dbReference type="PROSITE" id="PS51186"/>
    </source>
</evidence>
<dbReference type="CDD" id="cd04301">
    <property type="entry name" value="NAT_SF"/>
    <property type="match status" value="1"/>
</dbReference>
<comment type="caution">
    <text evidence="4">The sequence shown here is derived from an EMBL/GenBank/DDBJ whole genome shotgun (WGS) entry which is preliminary data.</text>
</comment>
<protein>
    <submittedName>
        <fullName evidence="4">Aminoglycoside 6'-N-acetyltransferase</fullName>
    </submittedName>
</protein>
<accession>A0A2T4YXN3</accession>
<dbReference type="RefSeq" id="WP_108179227.1">
    <property type="nucleotide sequence ID" value="NZ_PZZL01000011.1"/>
</dbReference>
<evidence type="ECO:0000313" key="4">
    <source>
        <dbReference type="EMBL" id="PTM51110.1"/>
    </source>
</evidence>
<dbReference type="GO" id="GO:0016410">
    <property type="term" value="F:N-acyltransferase activity"/>
    <property type="evidence" value="ECO:0007669"/>
    <property type="project" value="TreeGrafter"/>
</dbReference>
<dbReference type="OrthoDB" id="9814648at2"/>
<comment type="pathway">
    <text evidence="1">Siderophore biosynthesis.</text>
</comment>
<dbReference type="InterPro" id="IPR000182">
    <property type="entry name" value="GNAT_dom"/>
</dbReference>
<dbReference type="PANTHER" id="PTHR31438">
    <property type="entry name" value="LYSINE N-ACYLTRANSFERASE C17G9.06C-RELATED"/>
    <property type="match status" value="1"/>
</dbReference>
<dbReference type="PANTHER" id="PTHR31438:SF1">
    <property type="entry name" value="LYSINE N-ACYLTRANSFERASE C17G9.06C-RELATED"/>
    <property type="match status" value="1"/>
</dbReference>
<reference evidence="4 5" key="1">
    <citation type="submission" date="2018-04" db="EMBL/GenBank/DDBJ databases">
        <title>Genomic Encyclopedia of Archaeal and Bacterial Type Strains, Phase II (KMG-II): from individual species to whole genera.</title>
        <authorList>
            <person name="Goeker M."/>
        </authorList>
    </citation>
    <scope>NUCLEOTIDE SEQUENCE [LARGE SCALE GENOMIC DNA]</scope>
    <source>
        <strain evidence="4 5">DSM 25521</strain>
    </source>
</reference>
<dbReference type="AlphaFoldDB" id="A0A2T4YXN3"/>
<dbReference type="Pfam" id="PF13523">
    <property type="entry name" value="Acetyltransf_8"/>
    <property type="match status" value="1"/>
</dbReference>
<feature type="domain" description="N-acetyltransferase" evidence="3">
    <location>
        <begin position="4"/>
        <end position="163"/>
    </location>
</feature>
<dbReference type="SUPFAM" id="SSF55729">
    <property type="entry name" value="Acyl-CoA N-acyltransferases (Nat)"/>
    <property type="match status" value="1"/>
</dbReference>
<sequence length="171" mass="18719">MPDYAFRPLTPADLPLVRHWILQPHVARWWGDTDEEMAAIATIFDDPHVEAFVMLLDGAPVGYFQAYDPNAEDGHPFAGEPVGTLGLDLSIGDPGLVGRGHGSAFIRAFAVSAFARGVPRLVTDPHPDNPASIRAFEKAGFVRREVRDVPQFGRFLFMTCDAAPAKLAPWP</sequence>
<dbReference type="Proteomes" id="UP000241808">
    <property type="component" value="Unassembled WGS sequence"/>
</dbReference>
<dbReference type="InterPro" id="IPR019432">
    <property type="entry name" value="Acyltransferase_MbtK/IucB-like"/>
</dbReference>
<keyword evidence="5" id="KW-1185">Reference proteome</keyword>